<dbReference type="GO" id="GO:0071972">
    <property type="term" value="F:peptidoglycan L,D-transpeptidase activity"/>
    <property type="evidence" value="ECO:0007669"/>
    <property type="project" value="TreeGrafter"/>
</dbReference>
<feature type="domain" description="L,D-TPase catalytic" evidence="10">
    <location>
        <begin position="372"/>
        <end position="490"/>
    </location>
</feature>
<comment type="similarity">
    <text evidence="2">Belongs to the YkuD family.</text>
</comment>
<feature type="active site" description="Nucleophile" evidence="7">
    <location>
        <position position="466"/>
    </location>
</feature>
<evidence type="ECO:0000256" key="3">
    <source>
        <dbReference type="ARBA" id="ARBA00022679"/>
    </source>
</evidence>
<evidence type="ECO:0000256" key="7">
    <source>
        <dbReference type="PROSITE-ProRule" id="PRU01373"/>
    </source>
</evidence>
<protein>
    <recommendedName>
        <fullName evidence="10">L,D-TPase catalytic domain-containing protein</fullName>
    </recommendedName>
</protein>
<dbReference type="InterPro" id="IPR005490">
    <property type="entry name" value="LD_TPept_cat_dom"/>
</dbReference>
<dbReference type="PANTHER" id="PTHR30582:SF2">
    <property type="entry name" value="L,D-TRANSPEPTIDASE YCIB-RELATED"/>
    <property type="match status" value="1"/>
</dbReference>
<evidence type="ECO:0000313" key="11">
    <source>
        <dbReference type="EMBL" id="CAA9570236.1"/>
    </source>
</evidence>
<dbReference type="CDD" id="cd16913">
    <property type="entry name" value="YkuD_like"/>
    <property type="match status" value="1"/>
</dbReference>
<dbReference type="PANTHER" id="PTHR30582">
    <property type="entry name" value="L,D-TRANSPEPTIDASE"/>
    <property type="match status" value="1"/>
</dbReference>
<accession>A0A6J4VAT1</accession>
<keyword evidence="3" id="KW-0808">Transferase</keyword>
<keyword evidence="5 7" id="KW-0573">Peptidoglycan synthesis</keyword>
<organism evidence="11">
    <name type="scientific">uncultured Thermomicrobiales bacterium</name>
    <dbReference type="NCBI Taxonomy" id="1645740"/>
    <lineage>
        <taxon>Bacteria</taxon>
        <taxon>Pseudomonadati</taxon>
        <taxon>Thermomicrobiota</taxon>
        <taxon>Thermomicrobia</taxon>
        <taxon>Thermomicrobiales</taxon>
        <taxon>environmental samples</taxon>
    </lineage>
</organism>
<dbReference type="GO" id="GO:0008360">
    <property type="term" value="P:regulation of cell shape"/>
    <property type="evidence" value="ECO:0007669"/>
    <property type="project" value="UniProtKB-UniRule"/>
</dbReference>
<dbReference type="SUPFAM" id="SSF141523">
    <property type="entry name" value="L,D-transpeptidase catalytic domain-like"/>
    <property type="match status" value="1"/>
</dbReference>
<dbReference type="GO" id="GO:0005576">
    <property type="term" value="C:extracellular region"/>
    <property type="evidence" value="ECO:0007669"/>
    <property type="project" value="TreeGrafter"/>
</dbReference>
<dbReference type="Gene3D" id="2.40.440.10">
    <property type="entry name" value="L,D-transpeptidase catalytic domain-like"/>
    <property type="match status" value="1"/>
</dbReference>
<evidence type="ECO:0000256" key="1">
    <source>
        <dbReference type="ARBA" id="ARBA00004752"/>
    </source>
</evidence>
<feature type="chain" id="PRO_5026998175" description="L,D-TPase catalytic domain-containing protein" evidence="9">
    <location>
        <begin position="33"/>
        <end position="491"/>
    </location>
</feature>
<reference evidence="11" key="1">
    <citation type="submission" date="2020-02" db="EMBL/GenBank/DDBJ databases">
        <authorList>
            <person name="Meier V. D."/>
        </authorList>
    </citation>
    <scope>NUCLEOTIDE SEQUENCE</scope>
    <source>
        <strain evidence="11">AVDCRST_MAG59</strain>
    </source>
</reference>
<keyword evidence="6 7" id="KW-0961">Cell wall biogenesis/degradation</keyword>
<dbReference type="Pfam" id="PF03734">
    <property type="entry name" value="YkuD"/>
    <property type="match status" value="1"/>
</dbReference>
<evidence type="ECO:0000256" key="4">
    <source>
        <dbReference type="ARBA" id="ARBA00022960"/>
    </source>
</evidence>
<name>A0A6J4VAT1_9BACT</name>
<dbReference type="UniPathway" id="UPA00219"/>
<evidence type="ECO:0000256" key="8">
    <source>
        <dbReference type="SAM" id="MobiDB-lite"/>
    </source>
</evidence>
<dbReference type="InterPro" id="IPR050979">
    <property type="entry name" value="LD-transpeptidase"/>
</dbReference>
<feature type="signal peptide" evidence="9">
    <location>
        <begin position="1"/>
        <end position="32"/>
    </location>
</feature>
<gene>
    <name evidence="11" type="ORF">AVDCRST_MAG59-3439</name>
</gene>
<comment type="pathway">
    <text evidence="1 7">Cell wall biogenesis; peptidoglycan biosynthesis.</text>
</comment>
<evidence type="ECO:0000256" key="5">
    <source>
        <dbReference type="ARBA" id="ARBA00022984"/>
    </source>
</evidence>
<dbReference type="EMBL" id="CADCWF010000250">
    <property type="protein sequence ID" value="CAA9570236.1"/>
    <property type="molecule type" value="Genomic_DNA"/>
</dbReference>
<dbReference type="GO" id="GO:0016740">
    <property type="term" value="F:transferase activity"/>
    <property type="evidence" value="ECO:0007669"/>
    <property type="project" value="UniProtKB-KW"/>
</dbReference>
<keyword evidence="4 7" id="KW-0133">Cell shape</keyword>
<dbReference type="InterPro" id="IPR038063">
    <property type="entry name" value="Transpep_catalytic_dom"/>
</dbReference>
<proteinExistence type="inferred from homology"/>
<evidence type="ECO:0000256" key="6">
    <source>
        <dbReference type="ARBA" id="ARBA00023316"/>
    </source>
</evidence>
<feature type="active site" description="Proton donor/acceptor" evidence="7">
    <location>
        <position position="450"/>
    </location>
</feature>
<feature type="region of interest" description="Disordered" evidence="8">
    <location>
        <begin position="341"/>
        <end position="362"/>
    </location>
</feature>
<evidence type="ECO:0000256" key="9">
    <source>
        <dbReference type="SAM" id="SignalP"/>
    </source>
</evidence>
<dbReference type="GO" id="GO:0071555">
    <property type="term" value="P:cell wall organization"/>
    <property type="evidence" value="ECO:0007669"/>
    <property type="project" value="UniProtKB-UniRule"/>
</dbReference>
<dbReference type="AlphaFoldDB" id="A0A6J4VAT1"/>
<keyword evidence="9" id="KW-0732">Signal</keyword>
<evidence type="ECO:0000259" key="10">
    <source>
        <dbReference type="PROSITE" id="PS52029"/>
    </source>
</evidence>
<evidence type="ECO:0000256" key="2">
    <source>
        <dbReference type="ARBA" id="ARBA00005992"/>
    </source>
</evidence>
<sequence length="491" mass="53169">MARRARRTGGWWLRLALLAALLPPLASPILVAAQEAPQIVPIVSEEAVAVVEGDAGWAPIEPVAAPEGEWVDPAAAPVDANGMPIDPASAGPALAPVESVESMPVQAVVAPDSPLEAAPAMAPSQAPPPPVMAPAAAPVDWAPPTTVYVAETGQAVDGLFLDIWRAWGGALSWGNPITPELEENGRIVQYYGFGRFEWAPDDPNGEVVQFGELGKEMRPFMVRRTAAAESDAVASVVEASRAWIPLDRAPQADSEVFRFVPETGHTLRDEMLAFWVQTGEAAYLGNPISEPYAANGLTYQVFERGTVVQEPGGWPYVLPVGELLATRYGLDRTPAPQGDLPTYSEALWTPPTPEPSVQAPRRRTEIDPNGERRVLINLAQQYLWAYQGDAVLWEGYISTGTEKFATPPGSYRVLSKLESQTMEGVLGGEYYNVPDVPDVMYFTDRGHAIHGAYWHNNFGTPMSHGCVNLPVEVADWMYGWAPMGMRVDIEP</sequence>
<dbReference type="PROSITE" id="PS52029">
    <property type="entry name" value="LD_TPASE"/>
    <property type="match status" value="1"/>
</dbReference>
<dbReference type="GO" id="GO:0018104">
    <property type="term" value="P:peptidoglycan-protein cross-linking"/>
    <property type="evidence" value="ECO:0007669"/>
    <property type="project" value="TreeGrafter"/>
</dbReference>